<evidence type="ECO:0000256" key="6">
    <source>
        <dbReference type="ARBA" id="ARBA00022989"/>
    </source>
</evidence>
<keyword evidence="5 9" id="KW-0812">Transmembrane</keyword>
<evidence type="ECO:0000256" key="9">
    <source>
        <dbReference type="SAM" id="Phobius"/>
    </source>
</evidence>
<evidence type="ECO:0000256" key="2">
    <source>
        <dbReference type="ARBA" id="ARBA00022448"/>
    </source>
</evidence>
<evidence type="ECO:0000256" key="1">
    <source>
        <dbReference type="ARBA" id="ARBA00004651"/>
    </source>
</evidence>
<dbReference type="RefSeq" id="WP_350332544.1">
    <property type="nucleotide sequence ID" value="NZ_CP054719.1"/>
</dbReference>
<evidence type="ECO:0000256" key="7">
    <source>
        <dbReference type="ARBA" id="ARBA00023136"/>
    </source>
</evidence>
<evidence type="ECO:0000313" key="11">
    <source>
        <dbReference type="EMBL" id="QOL19802.1"/>
    </source>
</evidence>
<feature type="transmembrane region" description="Helical" evidence="9">
    <location>
        <begin position="43"/>
        <end position="60"/>
    </location>
</feature>
<organism evidence="11 12">
    <name type="scientific">Candidatus Bodocaedibacter vickermanii</name>
    <dbReference type="NCBI Taxonomy" id="2741701"/>
    <lineage>
        <taxon>Bacteria</taxon>
        <taxon>Pseudomonadati</taxon>
        <taxon>Pseudomonadota</taxon>
        <taxon>Alphaproteobacteria</taxon>
        <taxon>Holosporales</taxon>
        <taxon>Candidatus Paracaedibacteraceae</taxon>
        <taxon>Candidatus Bodocaedibacter</taxon>
    </lineage>
</organism>
<evidence type="ECO:0000256" key="3">
    <source>
        <dbReference type="ARBA" id="ARBA00022449"/>
    </source>
</evidence>
<dbReference type="Pfam" id="PF03553">
    <property type="entry name" value="Na_H_antiporter"/>
    <property type="match status" value="1"/>
</dbReference>
<dbReference type="GO" id="GO:0005886">
    <property type="term" value="C:plasma membrane"/>
    <property type="evidence" value="ECO:0007669"/>
    <property type="project" value="UniProtKB-SubCell"/>
</dbReference>
<keyword evidence="3" id="KW-0050">Antiport</keyword>
<reference evidence="11 12" key="1">
    <citation type="submission" date="2020-06" db="EMBL/GenBank/DDBJ databases">
        <title>The endosymbiont of the kinetoplastid Bodo saltans is a Paracaedibacter-like alpha-proteobacterium possessing a putative toxin-antitoxin system.</title>
        <authorList>
            <person name="Midha S."/>
            <person name="Rigden D.J."/>
            <person name="Siozios S."/>
            <person name="Hurst G.D.D."/>
            <person name="Jackson A.P."/>
        </authorList>
    </citation>
    <scope>NUCLEOTIDE SEQUENCE [LARGE SCALE GENOMIC DNA]</scope>
    <source>
        <strain evidence="11">Lake Konstanz</strain>
    </source>
</reference>
<dbReference type="AlphaFoldDB" id="A0A7L9RTB9"/>
<comment type="similarity">
    <text evidence="8">Belongs to the NhaC Na(+)/H(+) (TC 2.A.35) antiporter family.</text>
</comment>
<feature type="transmembrane region" description="Helical" evidence="9">
    <location>
        <begin position="81"/>
        <end position="105"/>
    </location>
</feature>
<dbReference type="KEGG" id="pbal:CPBP_00571"/>
<feature type="transmembrane region" description="Helical" evidence="9">
    <location>
        <begin position="111"/>
        <end position="134"/>
    </location>
</feature>
<feature type="transmembrane region" description="Helical" evidence="9">
    <location>
        <begin position="240"/>
        <end position="270"/>
    </location>
</feature>
<keyword evidence="4" id="KW-1003">Cell membrane</keyword>
<dbReference type="PANTHER" id="PTHR33451">
    <property type="entry name" value="MALATE-2H(+)/NA(+)-LACTATE ANTIPORTER"/>
    <property type="match status" value="1"/>
</dbReference>
<feature type="transmembrane region" description="Helical" evidence="9">
    <location>
        <begin position="201"/>
        <end position="220"/>
    </location>
</feature>
<feature type="transmembrane region" description="Helical" evidence="9">
    <location>
        <begin position="419"/>
        <end position="438"/>
    </location>
</feature>
<evidence type="ECO:0000256" key="5">
    <source>
        <dbReference type="ARBA" id="ARBA00022692"/>
    </source>
</evidence>
<dbReference type="Proteomes" id="UP000594001">
    <property type="component" value="Chromosome"/>
</dbReference>
<accession>A0A7L9RTB9</accession>
<keyword evidence="6 9" id="KW-1133">Transmembrane helix</keyword>
<keyword evidence="12" id="KW-1185">Reference proteome</keyword>
<evidence type="ECO:0000259" key="10">
    <source>
        <dbReference type="Pfam" id="PF03553"/>
    </source>
</evidence>
<evidence type="ECO:0000256" key="4">
    <source>
        <dbReference type="ARBA" id="ARBA00022475"/>
    </source>
</evidence>
<evidence type="ECO:0000313" key="12">
    <source>
        <dbReference type="Proteomes" id="UP000594001"/>
    </source>
</evidence>
<sequence length="441" mass="47321">MINNNKTHWLKSHAPFLSLFPLLLFLAIFVTFGISSCNGGKLTLSPTVAILPAILLAFLWKPRDFSKNLDVFMSGVGHTNILLMCFVFLLSGAFSAVMSSIGGITATVNFALYYIPPHFILPGIFIVSSFISLAMGTSMGTVASVTPIAVGICHTAGVDLPVGIGAVLGGAMFGDNLSIISDTTIAAVQTQGCEMKDKFRMNFFIALPAMIVSVAVLWMYPQTGVIDTVLDFDFIKVLPYIVVLILSLTGVHVYLILIVGIIIGGIIGLLGADYTTVEFTQAIYKGFTTMEEILILSMFIGGLSELIKHQGGMAYLIEKILLLSHKFNHNGKPNKKVGELSIAAMSSIADICTANNTVSILMAGEACRDIAKRYGILPTRAASLLDIFSCVFQGILPYSAQVLLAASISSSNPMDLVGKVHYCYFLGAATLISIMFGLRQK</sequence>
<dbReference type="EMBL" id="CP054719">
    <property type="protein sequence ID" value="QOL19802.1"/>
    <property type="molecule type" value="Genomic_DNA"/>
</dbReference>
<protein>
    <submittedName>
        <fullName evidence="11">Na(+)/H(+) antiporter NhaC</fullName>
    </submittedName>
</protein>
<name>A0A7L9RTB9_9PROT</name>
<dbReference type="PANTHER" id="PTHR33451:SF5">
    <property type="entry name" value="NA+_H+ ANTIPORTER"/>
    <property type="match status" value="1"/>
</dbReference>
<dbReference type="GO" id="GO:0015297">
    <property type="term" value="F:antiporter activity"/>
    <property type="evidence" value="ECO:0007669"/>
    <property type="project" value="UniProtKB-KW"/>
</dbReference>
<keyword evidence="7 9" id="KW-0472">Membrane</keyword>
<keyword evidence="2" id="KW-0813">Transport</keyword>
<proteinExistence type="inferred from homology"/>
<feature type="domain" description="Na+/H+ antiporter NhaC-like C-terminal" evidence="10">
    <location>
        <begin position="20"/>
        <end position="214"/>
    </location>
</feature>
<feature type="transmembrane region" description="Helical" evidence="9">
    <location>
        <begin position="381"/>
        <end position="399"/>
    </location>
</feature>
<dbReference type="InterPro" id="IPR052180">
    <property type="entry name" value="NhaC_Na-H+_Antiporter"/>
</dbReference>
<gene>
    <name evidence="11" type="primary">nhaC</name>
    <name evidence="11" type="ORF">CPBP_00571</name>
</gene>
<evidence type="ECO:0000256" key="8">
    <source>
        <dbReference type="ARBA" id="ARBA00038435"/>
    </source>
</evidence>
<comment type="subcellular location">
    <subcellularLocation>
        <location evidence="1">Cell membrane</location>
        <topology evidence="1">Multi-pass membrane protein</topology>
    </subcellularLocation>
</comment>
<dbReference type="InterPro" id="IPR018461">
    <property type="entry name" value="Na/H_Antiport_NhaC-like_C"/>
</dbReference>